<evidence type="ECO:0000313" key="2">
    <source>
        <dbReference type="Proteomes" id="UP000036403"/>
    </source>
</evidence>
<proteinExistence type="predicted"/>
<dbReference type="AlphaFoldDB" id="A0A0J7JU06"/>
<dbReference type="PaxDb" id="67767-A0A0J7JU06"/>
<gene>
    <name evidence="1" type="ORF">RF55_25638</name>
</gene>
<sequence>TEAEAERMAAAVVKPPWRCHPTLRPLVFYASHPPAPIASTWLQIGKVKAGLDYHWAGERPTYARYPRVQPCRCQCHLLVP</sequence>
<feature type="non-terminal residue" evidence="1">
    <location>
        <position position="80"/>
    </location>
</feature>
<feature type="non-terminal residue" evidence="1">
    <location>
        <position position="1"/>
    </location>
</feature>
<evidence type="ECO:0000313" key="1">
    <source>
        <dbReference type="EMBL" id="KMQ81652.1"/>
    </source>
</evidence>
<name>A0A0J7JU06_LASNI</name>
<comment type="caution">
    <text evidence="1">The sequence shown here is derived from an EMBL/GenBank/DDBJ whole genome shotgun (WGS) entry which is preliminary data.</text>
</comment>
<reference evidence="1 2" key="1">
    <citation type="submission" date="2015-04" db="EMBL/GenBank/DDBJ databases">
        <title>Lasius niger genome sequencing.</title>
        <authorList>
            <person name="Konorov E.A."/>
            <person name="Nikitin M.A."/>
            <person name="Kirill M.V."/>
            <person name="Chang P."/>
        </authorList>
    </citation>
    <scope>NUCLEOTIDE SEQUENCE [LARGE SCALE GENOMIC DNA]</scope>
    <source>
        <tissue evidence="1">Whole</tissue>
    </source>
</reference>
<organism evidence="1 2">
    <name type="scientific">Lasius niger</name>
    <name type="common">Black garden ant</name>
    <dbReference type="NCBI Taxonomy" id="67767"/>
    <lineage>
        <taxon>Eukaryota</taxon>
        <taxon>Metazoa</taxon>
        <taxon>Ecdysozoa</taxon>
        <taxon>Arthropoda</taxon>
        <taxon>Hexapoda</taxon>
        <taxon>Insecta</taxon>
        <taxon>Pterygota</taxon>
        <taxon>Neoptera</taxon>
        <taxon>Endopterygota</taxon>
        <taxon>Hymenoptera</taxon>
        <taxon>Apocrita</taxon>
        <taxon>Aculeata</taxon>
        <taxon>Formicoidea</taxon>
        <taxon>Formicidae</taxon>
        <taxon>Formicinae</taxon>
        <taxon>Lasius</taxon>
        <taxon>Lasius</taxon>
    </lineage>
</organism>
<accession>A0A0J7JU06</accession>
<dbReference type="Proteomes" id="UP000036403">
    <property type="component" value="Unassembled WGS sequence"/>
</dbReference>
<keyword evidence="2" id="KW-1185">Reference proteome</keyword>
<protein>
    <submittedName>
        <fullName evidence="1">Pleckstrin-like protein</fullName>
    </submittedName>
</protein>
<dbReference type="EMBL" id="LBMM01033034">
    <property type="protein sequence ID" value="KMQ81652.1"/>
    <property type="molecule type" value="Genomic_DNA"/>
</dbReference>